<evidence type="ECO:0000313" key="6">
    <source>
        <dbReference type="EMBL" id="GGK91354.1"/>
    </source>
</evidence>
<proteinExistence type="predicted"/>
<reference evidence="6" key="2">
    <citation type="submission" date="2020-09" db="EMBL/GenBank/DDBJ databases">
        <authorList>
            <person name="Sun Q."/>
            <person name="Zhou Y."/>
        </authorList>
    </citation>
    <scope>NUCLEOTIDE SEQUENCE</scope>
    <source>
        <strain evidence="6">CGMCC 4.7299</strain>
    </source>
</reference>
<organism evidence="6 7">
    <name type="scientific">Mangrovihabitans endophyticus</name>
    <dbReference type="NCBI Taxonomy" id="1751298"/>
    <lineage>
        <taxon>Bacteria</taxon>
        <taxon>Bacillati</taxon>
        <taxon>Actinomycetota</taxon>
        <taxon>Actinomycetes</taxon>
        <taxon>Micromonosporales</taxon>
        <taxon>Micromonosporaceae</taxon>
        <taxon>Mangrovihabitans</taxon>
    </lineage>
</organism>
<feature type="region of interest" description="Disordered" evidence="4">
    <location>
        <begin position="1"/>
        <end position="20"/>
    </location>
</feature>
<dbReference type="PROSITE" id="PS00041">
    <property type="entry name" value="HTH_ARAC_FAMILY_1"/>
    <property type="match status" value="1"/>
</dbReference>
<sequence length="332" mass="35709">MCGMHGSPGPAAPGAGRQVLHTTDPGQAQEFCRSLCLRPVRIRPLGDAADFAFRGDVVRLGGVTVTRIACDADACVWVGEVGAAYHVLVPLHGTMLSRHGGTEVTAGPHRAAVHRPVGDVEVRLAGQCRLFSVRLDRPVLEHEMTMTFGRQLASPLPLGASFDLTAGPGRTWAALVRLLHADLAGAGDPATAPMARRWRALVLRGLALTVPFPSADPSAPVRELRPRPVKRTMDAMHAAPAHPFTAAELAGIAGVGVRVLQESFRRHVGMPPLAYLRRLRLDGVHGELTRSEPWQASVSEVACRWGFTHLGRFAGAYRERYGVSPSHTLHDH</sequence>
<dbReference type="PANTHER" id="PTHR46796:SF12">
    <property type="entry name" value="HTH-TYPE DNA-BINDING TRANSCRIPTIONAL ACTIVATOR EUTR"/>
    <property type="match status" value="1"/>
</dbReference>
<comment type="caution">
    <text evidence="6">The sequence shown here is derived from an EMBL/GenBank/DDBJ whole genome shotgun (WGS) entry which is preliminary data.</text>
</comment>
<keyword evidence="1" id="KW-0805">Transcription regulation</keyword>
<dbReference type="AlphaFoldDB" id="A0A8J3BYY0"/>
<keyword evidence="3" id="KW-0804">Transcription</keyword>
<evidence type="ECO:0000313" key="7">
    <source>
        <dbReference type="Proteomes" id="UP000656042"/>
    </source>
</evidence>
<dbReference type="Pfam" id="PF14525">
    <property type="entry name" value="AraC_binding_2"/>
    <property type="match status" value="1"/>
</dbReference>
<dbReference type="Gene3D" id="1.10.10.60">
    <property type="entry name" value="Homeodomain-like"/>
    <property type="match status" value="1"/>
</dbReference>
<dbReference type="Proteomes" id="UP000656042">
    <property type="component" value="Unassembled WGS sequence"/>
</dbReference>
<gene>
    <name evidence="6" type="ORF">GCM10012284_26520</name>
</gene>
<name>A0A8J3BYY0_9ACTN</name>
<dbReference type="PANTHER" id="PTHR46796">
    <property type="entry name" value="HTH-TYPE TRANSCRIPTIONAL ACTIVATOR RHAS-RELATED"/>
    <property type="match status" value="1"/>
</dbReference>
<protein>
    <recommendedName>
        <fullName evidence="5">HTH araC/xylS-type domain-containing protein</fullName>
    </recommendedName>
</protein>
<evidence type="ECO:0000256" key="3">
    <source>
        <dbReference type="ARBA" id="ARBA00023163"/>
    </source>
</evidence>
<dbReference type="EMBL" id="BMMX01000009">
    <property type="protein sequence ID" value="GGK91354.1"/>
    <property type="molecule type" value="Genomic_DNA"/>
</dbReference>
<evidence type="ECO:0000256" key="2">
    <source>
        <dbReference type="ARBA" id="ARBA00023125"/>
    </source>
</evidence>
<reference evidence="6" key="1">
    <citation type="journal article" date="2014" name="Int. J. Syst. Evol. Microbiol.">
        <title>Complete genome sequence of Corynebacterium casei LMG S-19264T (=DSM 44701T), isolated from a smear-ripened cheese.</title>
        <authorList>
            <consortium name="US DOE Joint Genome Institute (JGI-PGF)"/>
            <person name="Walter F."/>
            <person name="Albersmeier A."/>
            <person name="Kalinowski J."/>
            <person name="Ruckert C."/>
        </authorList>
    </citation>
    <scope>NUCLEOTIDE SEQUENCE</scope>
    <source>
        <strain evidence="6">CGMCC 4.7299</strain>
    </source>
</reference>
<dbReference type="InterPro" id="IPR018062">
    <property type="entry name" value="HTH_AraC-typ_CS"/>
</dbReference>
<evidence type="ECO:0000259" key="5">
    <source>
        <dbReference type="PROSITE" id="PS01124"/>
    </source>
</evidence>
<feature type="domain" description="HTH araC/xylS-type" evidence="5">
    <location>
        <begin position="230"/>
        <end position="331"/>
    </location>
</feature>
<dbReference type="GO" id="GO:0043565">
    <property type="term" value="F:sequence-specific DNA binding"/>
    <property type="evidence" value="ECO:0007669"/>
    <property type="project" value="InterPro"/>
</dbReference>
<evidence type="ECO:0000256" key="1">
    <source>
        <dbReference type="ARBA" id="ARBA00023015"/>
    </source>
</evidence>
<dbReference type="PROSITE" id="PS01124">
    <property type="entry name" value="HTH_ARAC_FAMILY_2"/>
    <property type="match status" value="1"/>
</dbReference>
<dbReference type="InterPro" id="IPR035418">
    <property type="entry name" value="AraC-bd_2"/>
</dbReference>
<dbReference type="Pfam" id="PF12833">
    <property type="entry name" value="HTH_18"/>
    <property type="match status" value="1"/>
</dbReference>
<dbReference type="SUPFAM" id="SSF46689">
    <property type="entry name" value="Homeodomain-like"/>
    <property type="match status" value="1"/>
</dbReference>
<dbReference type="SMART" id="SM00342">
    <property type="entry name" value="HTH_ARAC"/>
    <property type="match status" value="1"/>
</dbReference>
<keyword evidence="7" id="KW-1185">Reference proteome</keyword>
<evidence type="ECO:0000256" key="4">
    <source>
        <dbReference type="SAM" id="MobiDB-lite"/>
    </source>
</evidence>
<dbReference type="InterPro" id="IPR009057">
    <property type="entry name" value="Homeodomain-like_sf"/>
</dbReference>
<dbReference type="GO" id="GO:0003700">
    <property type="term" value="F:DNA-binding transcription factor activity"/>
    <property type="evidence" value="ECO:0007669"/>
    <property type="project" value="InterPro"/>
</dbReference>
<dbReference type="InterPro" id="IPR050204">
    <property type="entry name" value="AraC_XylS_family_regulators"/>
</dbReference>
<accession>A0A8J3BYY0</accession>
<keyword evidence="2" id="KW-0238">DNA-binding</keyword>
<dbReference type="InterPro" id="IPR018060">
    <property type="entry name" value="HTH_AraC"/>
</dbReference>